<sequence>MTIRPLSVPQIQKTALAFALAWIILCAVGLHYIVKFSWAVSAADSIINNFFLAAACVSVSNMLGYYQPKNERIFYVLIVTLALTAVVLFASKYALLYIFSDFKEYKEFYSFSFAFRALISFMCLAWCALANILWYRLEEQSETQTRLLAAQNLAKEAELNKLRHQLQPHFLFNSLNSVFALTMINPKEAGVMITKLASFLRGTLKRDDELWVSVEEEMEYIQLYLDIEKVRFSHRLNIEVNVAEETLGLCLPGTLLQPIVENAIKFGLYNTSSAITIKIDVSVNEKLLALRVENPFDPEMKAAGGTGFGLGAIKRRLYLLFANPHLLQTEIEANNLYITTLKIPQKNDPSDTN</sequence>
<keyword evidence="3" id="KW-0808">Transferase</keyword>
<keyword evidence="3" id="KW-0418">Kinase</keyword>
<keyword evidence="1" id="KW-0472">Membrane</keyword>
<dbReference type="InterPro" id="IPR010559">
    <property type="entry name" value="Sig_transdc_His_kin_internal"/>
</dbReference>
<keyword evidence="4" id="KW-1185">Reference proteome</keyword>
<dbReference type="AlphaFoldDB" id="A0A1H9P9J1"/>
<reference evidence="3 4" key="1">
    <citation type="submission" date="2016-10" db="EMBL/GenBank/DDBJ databases">
        <authorList>
            <person name="de Groot N.N."/>
        </authorList>
    </citation>
    <scope>NUCLEOTIDE SEQUENCE [LARGE SCALE GENOMIC DNA]</scope>
    <source>
        <strain evidence="3 4">DSM 18610</strain>
    </source>
</reference>
<evidence type="ECO:0000256" key="1">
    <source>
        <dbReference type="SAM" id="Phobius"/>
    </source>
</evidence>
<dbReference type="PANTHER" id="PTHR34220">
    <property type="entry name" value="SENSOR HISTIDINE KINASE YPDA"/>
    <property type="match status" value="1"/>
</dbReference>
<dbReference type="SUPFAM" id="SSF55874">
    <property type="entry name" value="ATPase domain of HSP90 chaperone/DNA topoisomerase II/histidine kinase"/>
    <property type="match status" value="1"/>
</dbReference>
<dbReference type="PANTHER" id="PTHR34220:SF7">
    <property type="entry name" value="SENSOR HISTIDINE KINASE YPDA"/>
    <property type="match status" value="1"/>
</dbReference>
<proteinExistence type="predicted"/>
<dbReference type="STRING" id="390241.SAMN04488023_10991"/>
<feature type="transmembrane region" description="Helical" evidence="1">
    <location>
        <begin position="73"/>
        <end position="99"/>
    </location>
</feature>
<feature type="transmembrane region" description="Helical" evidence="1">
    <location>
        <begin position="14"/>
        <end position="34"/>
    </location>
</feature>
<dbReference type="RefSeq" id="WP_245738626.1">
    <property type="nucleotide sequence ID" value="NZ_FOGG01000009.1"/>
</dbReference>
<dbReference type="Pfam" id="PF06580">
    <property type="entry name" value="His_kinase"/>
    <property type="match status" value="1"/>
</dbReference>
<dbReference type="GO" id="GO:0000155">
    <property type="term" value="F:phosphorelay sensor kinase activity"/>
    <property type="evidence" value="ECO:0007669"/>
    <property type="project" value="InterPro"/>
</dbReference>
<keyword evidence="1" id="KW-0812">Transmembrane</keyword>
<evidence type="ECO:0000313" key="4">
    <source>
        <dbReference type="Proteomes" id="UP000199572"/>
    </source>
</evidence>
<accession>A0A1H9P9J1</accession>
<feature type="transmembrane region" description="Helical" evidence="1">
    <location>
        <begin position="111"/>
        <end position="134"/>
    </location>
</feature>
<feature type="transmembrane region" description="Helical" evidence="1">
    <location>
        <begin position="46"/>
        <end position="66"/>
    </location>
</feature>
<dbReference type="EMBL" id="FOGG01000009">
    <property type="protein sequence ID" value="SER44858.1"/>
    <property type="molecule type" value="Genomic_DNA"/>
</dbReference>
<dbReference type="InterPro" id="IPR050640">
    <property type="entry name" value="Bact_2-comp_sensor_kinase"/>
</dbReference>
<organism evidence="3 4">
    <name type="scientific">Pedobacter rhizosphaerae</name>
    <dbReference type="NCBI Taxonomy" id="390241"/>
    <lineage>
        <taxon>Bacteria</taxon>
        <taxon>Pseudomonadati</taxon>
        <taxon>Bacteroidota</taxon>
        <taxon>Sphingobacteriia</taxon>
        <taxon>Sphingobacteriales</taxon>
        <taxon>Sphingobacteriaceae</taxon>
        <taxon>Pedobacter</taxon>
    </lineage>
</organism>
<dbReference type="GO" id="GO:0016020">
    <property type="term" value="C:membrane"/>
    <property type="evidence" value="ECO:0007669"/>
    <property type="project" value="InterPro"/>
</dbReference>
<evidence type="ECO:0000313" key="3">
    <source>
        <dbReference type="EMBL" id="SER44858.1"/>
    </source>
</evidence>
<gene>
    <name evidence="3" type="ORF">SAMN04488023_10991</name>
</gene>
<evidence type="ECO:0000259" key="2">
    <source>
        <dbReference type="Pfam" id="PF06580"/>
    </source>
</evidence>
<keyword evidence="1" id="KW-1133">Transmembrane helix</keyword>
<dbReference type="InterPro" id="IPR036890">
    <property type="entry name" value="HATPase_C_sf"/>
</dbReference>
<feature type="domain" description="Signal transduction histidine kinase internal region" evidence="2">
    <location>
        <begin position="157"/>
        <end position="236"/>
    </location>
</feature>
<dbReference type="Gene3D" id="3.30.565.10">
    <property type="entry name" value="Histidine kinase-like ATPase, C-terminal domain"/>
    <property type="match status" value="1"/>
</dbReference>
<dbReference type="Proteomes" id="UP000199572">
    <property type="component" value="Unassembled WGS sequence"/>
</dbReference>
<name>A0A1H9P9J1_9SPHI</name>
<protein>
    <submittedName>
        <fullName evidence="3">Histidine kinase</fullName>
    </submittedName>
</protein>